<feature type="region of interest" description="Disordered" evidence="1">
    <location>
        <begin position="1"/>
        <end position="110"/>
    </location>
</feature>
<dbReference type="AlphaFoldDB" id="F8B3W8"/>
<feature type="compositionally biased region" description="Acidic residues" evidence="1">
    <location>
        <begin position="40"/>
        <end position="51"/>
    </location>
</feature>
<proteinExistence type="predicted"/>
<keyword evidence="2" id="KW-1133">Transmembrane helix</keyword>
<keyword evidence="4" id="KW-1185">Reference proteome</keyword>
<name>F8B3W8_9ACTN</name>
<protein>
    <submittedName>
        <fullName evidence="3">Uncharacterized protein</fullName>
    </submittedName>
</protein>
<evidence type="ECO:0000313" key="4">
    <source>
        <dbReference type="Proteomes" id="UP000001549"/>
    </source>
</evidence>
<reference evidence="3 4" key="1">
    <citation type="submission" date="2011-05" db="EMBL/GenBank/DDBJ databases">
        <title>Complete sequence of chromosome of Frankia symbiont of Datisca glomerata.</title>
        <authorList>
            <consortium name="US DOE Joint Genome Institute"/>
            <person name="Lucas S."/>
            <person name="Han J."/>
            <person name="Lapidus A."/>
            <person name="Cheng J.-F."/>
            <person name="Goodwin L."/>
            <person name="Pitluck S."/>
            <person name="Peters L."/>
            <person name="Mikhailova N."/>
            <person name="Chertkov O."/>
            <person name="Teshima H."/>
            <person name="Han C."/>
            <person name="Tapia R."/>
            <person name="Land M."/>
            <person name="Hauser L."/>
            <person name="Kyrpides N."/>
            <person name="Ivanova N."/>
            <person name="Pagani I."/>
            <person name="Berry A."/>
            <person name="Pawlowski K."/>
            <person name="Persson T."/>
            <person name="Vanden Heuvel B."/>
            <person name="Benson D."/>
            <person name="Woyke T."/>
        </authorList>
    </citation>
    <scope>NUCLEOTIDE SEQUENCE [LARGE SCALE GENOMIC DNA]</scope>
    <source>
        <strain evidence="4">4085684</strain>
    </source>
</reference>
<dbReference type="HOGENOM" id="CLU_1466173_0_0_11"/>
<accession>F8B3W8</accession>
<dbReference type="STRING" id="656024.FsymDg_1612"/>
<dbReference type="KEGG" id="fsy:FsymDg_1612"/>
<feature type="transmembrane region" description="Helical" evidence="2">
    <location>
        <begin position="125"/>
        <end position="154"/>
    </location>
</feature>
<sequence>MTLRAPQPDQEDSSGPNGDNPDEAGPDEAGPNGSDRDGGGEDGQDGEEEETDRGAQDTDGAAQDDQSRGDLSQGDSGRSAAEHRIGPERGSTPTSEPASSSVTSDPVGRPHRFLSTGRTLAGSSLLGVLIALADLASAWVIVVLPLTAAVMAAYNEAIKKMLAADDTRSRLAENEPSASRTPPD</sequence>
<dbReference type="RefSeq" id="WP_013873030.1">
    <property type="nucleotide sequence ID" value="NC_015656.1"/>
</dbReference>
<evidence type="ECO:0000256" key="1">
    <source>
        <dbReference type="SAM" id="MobiDB-lite"/>
    </source>
</evidence>
<organism evidence="3 4">
    <name type="scientific">Candidatus Protofrankia datiscae</name>
    <dbReference type="NCBI Taxonomy" id="2716812"/>
    <lineage>
        <taxon>Bacteria</taxon>
        <taxon>Bacillati</taxon>
        <taxon>Actinomycetota</taxon>
        <taxon>Actinomycetes</taxon>
        <taxon>Frankiales</taxon>
        <taxon>Frankiaceae</taxon>
        <taxon>Protofrankia</taxon>
    </lineage>
</organism>
<keyword evidence="2" id="KW-0472">Membrane</keyword>
<dbReference type="Proteomes" id="UP000001549">
    <property type="component" value="Chromosome"/>
</dbReference>
<gene>
    <name evidence="3" type="ordered locus">FsymDg_1612</name>
</gene>
<dbReference type="EMBL" id="CP002801">
    <property type="protein sequence ID" value="AEH09068.1"/>
    <property type="molecule type" value="Genomic_DNA"/>
</dbReference>
<evidence type="ECO:0000313" key="3">
    <source>
        <dbReference type="EMBL" id="AEH09068.1"/>
    </source>
</evidence>
<feature type="compositionally biased region" description="Polar residues" evidence="1">
    <location>
        <begin position="91"/>
        <end position="104"/>
    </location>
</feature>
<keyword evidence="2" id="KW-0812">Transmembrane</keyword>
<evidence type="ECO:0000256" key="2">
    <source>
        <dbReference type="SAM" id="Phobius"/>
    </source>
</evidence>